<reference evidence="1" key="1">
    <citation type="submission" date="2018-11" db="EMBL/GenBank/DDBJ databases">
        <authorList>
            <consortium name="PulseNet: The National Subtyping Network for Foodborne Disease Surveillance"/>
            <person name="Tarr C.L."/>
            <person name="Trees E."/>
            <person name="Katz L.S."/>
            <person name="Carleton-Romer H.A."/>
            <person name="Stroika S."/>
            <person name="Kucerova Z."/>
            <person name="Roache K.F."/>
            <person name="Sabol A.L."/>
            <person name="Besser J."/>
            <person name="Gerner-Smidt P."/>
        </authorList>
    </citation>
    <scope>NUCLEOTIDE SEQUENCE [LARGE SCALE GENOMIC DNA]</scope>
    <source>
        <strain evidence="1">PNUSAS057377</strain>
    </source>
</reference>
<sequence>MLLKFCSLATEWNYVVKHIKIIMLMNCFANWHNYCIIVTSGSFTFLCQPLRDALHKLRMTHNKVPAVQLLIIA</sequence>
<accession>A0A3J4N4J4</accession>
<name>A0A3J4N4J4_SALER</name>
<protein>
    <submittedName>
        <fullName evidence="1">Uncharacterized protein</fullName>
    </submittedName>
</protein>
<organism evidence="1">
    <name type="scientific">Salmonella enterica</name>
    <name type="common">Salmonella choleraesuis</name>
    <dbReference type="NCBI Taxonomy" id="28901"/>
    <lineage>
        <taxon>Bacteria</taxon>
        <taxon>Pseudomonadati</taxon>
        <taxon>Pseudomonadota</taxon>
        <taxon>Gammaproteobacteria</taxon>
        <taxon>Enterobacterales</taxon>
        <taxon>Enterobacteriaceae</taxon>
        <taxon>Salmonella</taxon>
    </lineage>
</organism>
<dbReference type="EMBL" id="RMUA01000007">
    <property type="protein sequence ID" value="MFK69013.1"/>
    <property type="molecule type" value="Genomic_DNA"/>
</dbReference>
<evidence type="ECO:0000313" key="1">
    <source>
        <dbReference type="EMBL" id="MFK69013.1"/>
    </source>
</evidence>
<proteinExistence type="predicted"/>
<dbReference type="AlphaFoldDB" id="A0A3J4N4J4"/>
<comment type="caution">
    <text evidence="1">The sequence shown here is derived from an EMBL/GenBank/DDBJ whole genome shotgun (WGS) entry which is preliminary data.</text>
</comment>
<dbReference type="Proteomes" id="UP000885320">
    <property type="component" value="Unassembled WGS sequence"/>
</dbReference>
<gene>
    <name evidence="1" type="ORF">EEN95_06550</name>
</gene>